<dbReference type="Proteomes" id="UP000319811">
    <property type="component" value="Segment"/>
</dbReference>
<evidence type="ECO:0000313" key="2">
    <source>
        <dbReference type="Proteomes" id="UP000319811"/>
    </source>
</evidence>
<dbReference type="EMBL" id="MK977705">
    <property type="protein sequence ID" value="QDF15406.1"/>
    <property type="molecule type" value="Genomic_DNA"/>
</dbReference>
<reference evidence="1 2" key="1">
    <citation type="submission" date="2019-05" db="EMBL/GenBank/DDBJ databases">
        <authorList>
            <person name="Murphy M.E."/>
            <person name="Alvaro L.E."/>
            <person name="Baker K.N."/>
            <person name="Baxter I.S."/>
            <person name="Brown M.R."/>
            <person name="Driscoll K.D."/>
            <person name="Elrubaie J.M."/>
            <person name="Feith S.L."/>
            <person name="Indihar D.F."/>
            <person name="Knoch V.T."/>
            <person name="Koirtyohann K.M."/>
            <person name="Kratz M.A."/>
            <person name="Lear A.H."/>
            <person name="Lindblom K.E."/>
            <person name="Marcus E.R."/>
            <person name="Sensor R."/>
            <person name="Sherman S.J."/>
            <person name="Swift V.R."/>
            <person name="White K.E."/>
            <person name="Wills S.J."/>
            <person name="Gatt S.M."/>
            <person name="Lohbauer S.A."/>
            <person name="Power T.R."/>
            <person name="Rosales K.A."/>
            <person name="Sisson B.M."/>
            <person name="Isern S."/>
            <person name="Michael S.F."/>
            <person name="Monti D.L."/>
            <person name="Garlena R.A."/>
            <person name="Russell D.A."/>
            <person name="Pope W.H."/>
            <person name="Jacobs-Sera D."/>
            <person name="Hatfull G.F."/>
        </authorList>
    </citation>
    <scope>NUCLEOTIDE SEQUENCE [LARGE SCALE GENOMIC DNA]</scope>
</reference>
<accession>A0A4Y6EDL2</accession>
<dbReference type="GeneID" id="77943127"/>
<gene>
    <name evidence="1" type="primary">45</name>
    <name evidence="1" type="ORF">SEA_MOLLYMUR_45</name>
</gene>
<proteinExistence type="predicted"/>
<protein>
    <submittedName>
        <fullName evidence="1">Uncharacterized protein</fullName>
    </submittedName>
</protein>
<evidence type="ECO:0000313" key="1">
    <source>
        <dbReference type="EMBL" id="QDF15406.1"/>
    </source>
</evidence>
<dbReference type="KEGG" id="vg:77943127"/>
<name>A0A4Y6EDL2_9CAUD</name>
<dbReference type="RefSeq" id="YP_010667017.1">
    <property type="nucleotide sequence ID" value="NC_070948.1"/>
</dbReference>
<sequence>MPQQFSTDVNDHSPEQLANVFTALMDWMSAGKNTVRSLDAFGEHAAAERTDAVLGRLETLVGEALALPADASLLAERVGTAGGNVTLLTPVR</sequence>
<keyword evidence="2" id="KW-1185">Reference proteome</keyword>
<organism evidence="1 2">
    <name type="scientific">Gordonia phage Mollymur</name>
    <dbReference type="NCBI Taxonomy" id="2590895"/>
    <lineage>
        <taxon>Viruses</taxon>
        <taxon>Duplodnaviria</taxon>
        <taxon>Heunggongvirae</taxon>
        <taxon>Uroviricota</taxon>
        <taxon>Caudoviricetes</taxon>
        <taxon>Mollymurvirus</taxon>
        <taxon>Mollymurvirus mollymur</taxon>
    </lineage>
</organism>